<name>A0A2N0VJF1_9BACT</name>
<gene>
    <name evidence="2" type="ORF">CWD77_02325</name>
</gene>
<evidence type="ECO:0000256" key="1">
    <source>
        <dbReference type="SAM" id="SignalP"/>
    </source>
</evidence>
<organism evidence="2 3">
    <name type="scientific">Rhodohalobacter barkolensis</name>
    <dbReference type="NCBI Taxonomy" id="2053187"/>
    <lineage>
        <taxon>Bacteria</taxon>
        <taxon>Pseudomonadati</taxon>
        <taxon>Balneolota</taxon>
        <taxon>Balneolia</taxon>
        <taxon>Balneolales</taxon>
        <taxon>Balneolaceae</taxon>
        <taxon>Rhodohalobacter</taxon>
    </lineage>
</organism>
<proteinExistence type="predicted"/>
<dbReference type="OrthoDB" id="1523428at2"/>
<accession>A0A2N0VJF1</accession>
<dbReference type="EMBL" id="PISP01000001">
    <property type="protein sequence ID" value="PKD44325.1"/>
    <property type="molecule type" value="Genomic_DNA"/>
</dbReference>
<evidence type="ECO:0000313" key="3">
    <source>
        <dbReference type="Proteomes" id="UP000233398"/>
    </source>
</evidence>
<dbReference type="Proteomes" id="UP000233398">
    <property type="component" value="Unassembled WGS sequence"/>
</dbReference>
<dbReference type="AlphaFoldDB" id="A0A2N0VJF1"/>
<reference evidence="2 3" key="1">
    <citation type="submission" date="2017-11" db="EMBL/GenBank/DDBJ databases">
        <title>Rhodohalobacter 15182 sp. nov., isolated from a salt lake.</title>
        <authorList>
            <person name="Han S."/>
        </authorList>
    </citation>
    <scope>NUCLEOTIDE SEQUENCE [LARGE SCALE GENOMIC DNA]</scope>
    <source>
        <strain evidence="2 3">15182</strain>
    </source>
</reference>
<evidence type="ECO:0008006" key="4">
    <source>
        <dbReference type="Google" id="ProtNLM"/>
    </source>
</evidence>
<comment type="caution">
    <text evidence="2">The sequence shown here is derived from an EMBL/GenBank/DDBJ whole genome shotgun (WGS) entry which is preliminary data.</text>
</comment>
<keyword evidence="1" id="KW-0732">Signal</keyword>
<sequence>MRYQFLALIILTGLIYSGCSHTSELTGDNLQADESDIDYSIVYYIHADSDYLYHTPEGEPIRENSEVLDTAFKVAEEALTGEVFIYYQRPETKFLGLFPRKRSRLYHYKKSQLVNTIKYRHADKKESFLASEANLLREIRTQNRTDEHQSYFLFFGHEIPPENGKGYHHTLPDIDVNTASFASGIQNFLHSDEDRFNLVVLSTCNNGTPKMAELLMPFTDTMLASPQNLHLSHFDTEAITLLEKEPGVSSMKLARSMADQTYQRLEETIQTTITLTLYDLEEVKPYIDTLASLTSSNQTSDRFVQFQDNVDCSAINPFEADAYQQGVEMWYKPARFGRQSGRSTHSGWGCKPAAQ</sequence>
<dbReference type="RefSeq" id="WP_101071616.1">
    <property type="nucleotide sequence ID" value="NZ_PISP01000001.1"/>
</dbReference>
<feature type="chain" id="PRO_5014949083" description="CHAT domain-containing protein" evidence="1">
    <location>
        <begin position="23"/>
        <end position="355"/>
    </location>
</feature>
<feature type="signal peptide" evidence="1">
    <location>
        <begin position="1"/>
        <end position="22"/>
    </location>
</feature>
<evidence type="ECO:0000313" key="2">
    <source>
        <dbReference type="EMBL" id="PKD44325.1"/>
    </source>
</evidence>
<protein>
    <recommendedName>
        <fullName evidence="4">CHAT domain-containing protein</fullName>
    </recommendedName>
</protein>
<keyword evidence="3" id="KW-1185">Reference proteome</keyword>